<dbReference type="GO" id="GO:0005794">
    <property type="term" value="C:Golgi apparatus"/>
    <property type="evidence" value="ECO:0007669"/>
    <property type="project" value="TreeGrafter"/>
</dbReference>
<dbReference type="AlphaFoldDB" id="A0A7S4GEE5"/>
<dbReference type="GO" id="GO:0035269">
    <property type="term" value="P:protein O-linked glycosylation via mannose"/>
    <property type="evidence" value="ECO:0007669"/>
    <property type="project" value="InterPro"/>
</dbReference>
<accession>A0A7S4GEE5</accession>
<dbReference type="PROSITE" id="PS51257">
    <property type="entry name" value="PROKAR_LIPOPROTEIN"/>
    <property type="match status" value="1"/>
</dbReference>
<feature type="chain" id="PRO_5030588626" description="Exostosin GT47 domain-containing protein" evidence="1">
    <location>
        <begin position="26"/>
        <end position="404"/>
    </location>
</feature>
<evidence type="ECO:0000313" key="2">
    <source>
        <dbReference type="EMBL" id="CAE0834417.1"/>
    </source>
</evidence>
<protein>
    <recommendedName>
        <fullName evidence="3">Exostosin GT47 domain-containing protein</fullName>
    </recommendedName>
</protein>
<proteinExistence type="predicted"/>
<evidence type="ECO:0008006" key="3">
    <source>
        <dbReference type="Google" id="ProtNLM"/>
    </source>
</evidence>
<dbReference type="InterPro" id="IPR055286">
    <property type="entry name" value="RXYLT1-like"/>
</dbReference>
<dbReference type="EMBL" id="HBJA01133087">
    <property type="protein sequence ID" value="CAE0834417.1"/>
    <property type="molecule type" value="Transcribed_RNA"/>
</dbReference>
<organism evidence="2">
    <name type="scientific">Eutreptiella gymnastica</name>
    <dbReference type="NCBI Taxonomy" id="73025"/>
    <lineage>
        <taxon>Eukaryota</taxon>
        <taxon>Discoba</taxon>
        <taxon>Euglenozoa</taxon>
        <taxon>Euglenida</taxon>
        <taxon>Spirocuta</taxon>
        <taxon>Euglenophyceae</taxon>
        <taxon>Eutreptiales</taxon>
        <taxon>Eutreptiaceae</taxon>
        <taxon>Eutreptiella</taxon>
    </lineage>
</organism>
<dbReference type="PANTHER" id="PTHR15576">
    <property type="entry name" value="RIBITOL-5-PHOSPHATE XYLOSYLTRANSFERASE 1"/>
    <property type="match status" value="1"/>
</dbReference>
<keyword evidence="1" id="KW-0732">Signal</keyword>
<dbReference type="GO" id="GO:0120053">
    <property type="term" value="F:ribitol beta-1,4-xylosyltransferase activity"/>
    <property type="evidence" value="ECO:0007669"/>
    <property type="project" value="InterPro"/>
</dbReference>
<dbReference type="PANTHER" id="PTHR15576:SF1">
    <property type="entry name" value="RIBITOL-5-PHOSPHATE XYLOSYLTRANSFERASE 1"/>
    <property type="match status" value="1"/>
</dbReference>
<feature type="signal peptide" evidence="1">
    <location>
        <begin position="1"/>
        <end position="25"/>
    </location>
</feature>
<sequence length="404" mass="47912">MRISVPVWSLRVVLLLLCILTSCIGESISRDARDARWYYDAYLSEKGMPELLGRFDQVRARDRQGCLRKKDLMQGRTGEPCVTADMFELPTKFLSFEEWLQQRPVYQDPEMQSNYYPGYPFLDGQCFYKMCDFTWSTYYQFFRGQFFNDTFDVTKVFNRSVVFWSLNFKGPDLSHLLHRIDQIPNHFFLITHKQDNIRLPPWLLDHPKVLKIFALNIPHHLEHPKLVPIPLGIGEHGRLPSRYLNEFLHNASQSSAIRPKHLMHIGFYQMRIGSRQRAMRRRRILGFVAQHFPVPRTAGHRVAPMQYWGNLLRHKFVLSPPGDGWDAFRTWEILYIGRVPVVSQVLPDRLYDDLPVHIVTNWSAFAKEELENDWTRLQTRTFNVQRLWIDWWLTFIVRECLATP</sequence>
<gene>
    <name evidence="2" type="ORF">EGYM00163_LOCUS45717</name>
</gene>
<name>A0A7S4GEE5_9EUGL</name>
<evidence type="ECO:0000256" key="1">
    <source>
        <dbReference type="SAM" id="SignalP"/>
    </source>
</evidence>
<reference evidence="2" key="1">
    <citation type="submission" date="2021-01" db="EMBL/GenBank/DDBJ databases">
        <authorList>
            <person name="Corre E."/>
            <person name="Pelletier E."/>
            <person name="Niang G."/>
            <person name="Scheremetjew M."/>
            <person name="Finn R."/>
            <person name="Kale V."/>
            <person name="Holt S."/>
            <person name="Cochrane G."/>
            <person name="Meng A."/>
            <person name="Brown T."/>
            <person name="Cohen L."/>
        </authorList>
    </citation>
    <scope>NUCLEOTIDE SEQUENCE</scope>
    <source>
        <strain evidence="2">CCMP1594</strain>
    </source>
</reference>